<feature type="domain" description="HTH cro/C1-type" evidence="2">
    <location>
        <begin position="50"/>
        <end position="79"/>
    </location>
</feature>
<dbReference type="InterPro" id="IPR010982">
    <property type="entry name" value="Lambda_DNA-bd_dom_sf"/>
</dbReference>
<evidence type="ECO:0000256" key="1">
    <source>
        <dbReference type="SAM" id="MobiDB-lite"/>
    </source>
</evidence>
<dbReference type="AlphaFoldDB" id="A0A328VJQ1"/>
<evidence type="ECO:0000313" key="4">
    <source>
        <dbReference type="Proteomes" id="UP000248706"/>
    </source>
</evidence>
<gene>
    <name evidence="3" type="ORF">A4R35_19315</name>
</gene>
<dbReference type="Gene3D" id="1.10.260.40">
    <property type="entry name" value="lambda repressor-like DNA-binding domains"/>
    <property type="match status" value="1"/>
</dbReference>
<accession>A0A328VJQ1</accession>
<protein>
    <recommendedName>
        <fullName evidence="2">HTH cro/C1-type domain-containing protein</fullName>
    </recommendedName>
</protein>
<dbReference type="InterPro" id="IPR001387">
    <property type="entry name" value="Cro/C1-type_HTH"/>
</dbReference>
<dbReference type="Proteomes" id="UP000248706">
    <property type="component" value="Unassembled WGS sequence"/>
</dbReference>
<evidence type="ECO:0000313" key="3">
    <source>
        <dbReference type="EMBL" id="RAQ97697.1"/>
    </source>
</evidence>
<dbReference type="SUPFAM" id="SSF47413">
    <property type="entry name" value="lambda repressor-like DNA-binding domains"/>
    <property type="match status" value="1"/>
</dbReference>
<proteinExistence type="predicted"/>
<feature type="region of interest" description="Disordered" evidence="1">
    <location>
        <begin position="134"/>
        <end position="154"/>
    </location>
</feature>
<organism evidence="3 4">
    <name type="scientific">Thermogemmatispora tikiterensis</name>
    <dbReference type="NCBI Taxonomy" id="1825093"/>
    <lineage>
        <taxon>Bacteria</taxon>
        <taxon>Bacillati</taxon>
        <taxon>Chloroflexota</taxon>
        <taxon>Ktedonobacteria</taxon>
        <taxon>Thermogemmatisporales</taxon>
        <taxon>Thermogemmatisporaceae</taxon>
        <taxon>Thermogemmatispora</taxon>
    </lineage>
</organism>
<reference evidence="3 4" key="1">
    <citation type="submission" date="2016-08" db="EMBL/GenBank/DDBJ databases">
        <title>Analysis of Carbohydrate Active Enzymes in Thermogemmatispora T81 Reveals Carbohydrate Degradation Ability.</title>
        <authorList>
            <person name="Tomazini A."/>
            <person name="Lal S."/>
            <person name="Stott M."/>
            <person name="Henrissat B."/>
            <person name="Polikarpov I."/>
            <person name="Sparling R."/>
            <person name="Levin D.B."/>
        </authorList>
    </citation>
    <scope>NUCLEOTIDE SEQUENCE [LARGE SCALE GENOMIC DNA]</scope>
    <source>
        <strain evidence="3 4">T81</strain>
    </source>
</reference>
<dbReference type="CDD" id="cd00093">
    <property type="entry name" value="HTH_XRE"/>
    <property type="match status" value="1"/>
</dbReference>
<dbReference type="GO" id="GO:0003677">
    <property type="term" value="F:DNA binding"/>
    <property type="evidence" value="ECO:0007669"/>
    <property type="project" value="InterPro"/>
</dbReference>
<comment type="caution">
    <text evidence="3">The sequence shown here is derived from an EMBL/GenBank/DDBJ whole genome shotgun (WGS) entry which is preliminary data.</text>
</comment>
<evidence type="ECO:0000259" key="2">
    <source>
        <dbReference type="PROSITE" id="PS50943"/>
    </source>
</evidence>
<sequence length="154" mass="17137">MSDGAREAPSTRKANQLLRRARELRGWSRQRLVLELQQRFPGVAVTAKDIARWERGKRRPGPYYREKLCLIFELTAEQLGFIESSPAATTAEPYVSPLAFAQARATRSACSWDTVGFAPGQAGLRAGRSRYLARPQAGADRADDQHLAGPRSRL</sequence>
<dbReference type="PROSITE" id="PS50943">
    <property type="entry name" value="HTH_CROC1"/>
    <property type="match status" value="1"/>
</dbReference>
<keyword evidence="4" id="KW-1185">Reference proteome</keyword>
<name>A0A328VJQ1_9CHLR</name>
<dbReference type="EMBL" id="MCIF01000002">
    <property type="protein sequence ID" value="RAQ97697.1"/>
    <property type="molecule type" value="Genomic_DNA"/>
</dbReference>